<proteinExistence type="predicted"/>
<dbReference type="EMBL" id="SLUN01000003">
    <property type="protein sequence ID" value="TCL75156.1"/>
    <property type="molecule type" value="Genomic_DNA"/>
</dbReference>
<keyword evidence="1" id="KW-0472">Membrane</keyword>
<comment type="caution">
    <text evidence="2">The sequence shown here is derived from an EMBL/GenBank/DDBJ whole genome shotgun (WGS) entry which is preliminary data.</text>
</comment>
<accession>A0A4R1S730</accession>
<evidence type="ECO:0000313" key="2">
    <source>
        <dbReference type="EMBL" id="TCL75156.1"/>
    </source>
</evidence>
<evidence type="ECO:0000256" key="1">
    <source>
        <dbReference type="SAM" id="Phobius"/>
    </source>
</evidence>
<reference evidence="2 3" key="1">
    <citation type="submission" date="2019-03" db="EMBL/GenBank/DDBJ databases">
        <title>Genomic Encyclopedia of Type Strains, Phase IV (KMG-IV): sequencing the most valuable type-strain genomes for metagenomic binning, comparative biology and taxonomic classification.</title>
        <authorList>
            <person name="Goeker M."/>
        </authorList>
    </citation>
    <scope>NUCLEOTIDE SEQUENCE [LARGE SCALE GENOMIC DNA]</scope>
    <source>
        <strain evidence="2 3">LX-B</strain>
    </source>
</reference>
<gene>
    <name evidence="2" type="ORF">EDC14_100387</name>
</gene>
<sequence length="75" mass="8622">MVTILFYPVYLTITFVLSLIFVPRRDYKEYLCYGLITGGLGDMVVVALFQNLFHIIWFKNAGLFNVLGQNFLSPP</sequence>
<name>A0A4R1S730_HYDET</name>
<dbReference type="RefSeq" id="WP_243662797.1">
    <property type="nucleotide sequence ID" value="NZ_SLUN01000003.1"/>
</dbReference>
<keyword evidence="1" id="KW-1133">Transmembrane helix</keyword>
<protein>
    <submittedName>
        <fullName evidence="2">Uncharacterized protein</fullName>
    </submittedName>
</protein>
<dbReference type="Proteomes" id="UP000295008">
    <property type="component" value="Unassembled WGS sequence"/>
</dbReference>
<organism evidence="2 3">
    <name type="scientific">Hydrogenispora ethanolica</name>
    <dbReference type="NCBI Taxonomy" id="1082276"/>
    <lineage>
        <taxon>Bacteria</taxon>
        <taxon>Bacillati</taxon>
        <taxon>Bacillota</taxon>
        <taxon>Hydrogenispora</taxon>
    </lineage>
</organism>
<feature type="transmembrane region" description="Helical" evidence="1">
    <location>
        <begin position="6"/>
        <end position="23"/>
    </location>
</feature>
<dbReference type="AlphaFoldDB" id="A0A4R1S730"/>
<keyword evidence="3" id="KW-1185">Reference proteome</keyword>
<evidence type="ECO:0000313" key="3">
    <source>
        <dbReference type="Proteomes" id="UP000295008"/>
    </source>
</evidence>
<keyword evidence="1" id="KW-0812">Transmembrane</keyword>
<feature type="transmembrane region" description="Helical" evidence="1">
    <location>
        <begin position="30"/>
        <end position="57"/>
    </location>
</feature>